<dbReference type="InterPro" id="IPR014017">
    <property type="entry name" value="DNA_helicase_UvrD-like_C"/>
</dbReference>
<gene>
    <name evidence="14" type="ORF">RM540_10395</name>
</gene>
<evidence type="ECO:0000256" key="8">
    <source>
        <dbReference type="ARBA" id="ARBA00034808"/>
    </source>
</evidence>
<dbReference type="Pfam" id="PF00580">
    <property type="entry name" value="UvrD-helicase"/>
    <property type="match status" value="1"/>
</dbReference>
<feature type="domain" description="UvrD-like helicase ATP-binding" evidence="12">
    <location>
        <begin position="24"/>
        <end position="308"/>
    </location>
</feature>
<comment type="similarity">
    <text evidence="1">Belongs to the helicase family. UvrD subfamily.</text>
</comment>
<evidence type="ECO:0000256" key="2">
    <source>
        <dbReference type="ARBA" id="ARBA00022741"/>
    </source>
</evidence>
<dbReference type="Gene3D" id="3.40.50.300">
    <property type="entry name" value="P-loop containing nucleotide triphosphate hydrolases"/>
    <property type="match status" value="2"/>
</dbReference>
<evidence type="ECO:0000256" key="7">
    <source>
        <dbReference type="ARBA" id="ARBA00034617"/>
    </source>
</evidence>
<dbReference type="Gene3D" id="1.10.10.160">
    <property type="match status" value="1"/>
</dbReference>
<keyword evidence="5 10" id="KW-0067">ATP-binding</keyword>
<keyword evidence="15" id="KW-1185">Reference proteome</keyword>
<dbReference type="Proteomes" id="UP001267426">
    <property type="component" value="Unassembled WGS sequence"/>
</dbReference>
<feature type="region of interest" description="Disordered" evidence="11">
    <location>
        <begin position="685"/>
        <end position="708"/>
    </location>
</feature>
<proteinExistence type="inferred from homology"/>
<keyword evidence="4 10" id="KW-0347">Helicase</keyword>
<dbReference type="Gene3D" id="1.10.486.10">
    <property type="entry name" value="PCRA, domain 4"/>
    <property type="match status" value="1"/>
</dbReference>
<evidence type="ECO:0000259" key="13">
    <source>
        <dbReference type="PROSITE" id="PS51217"/>
    </source>
</evidence>
<dbReference type="PROSITE" id="PS51198">
    <property type="entry name" value="UVRD_HELICASE_ATP_BIND"/>
    <property type="match status" value="1"/>
</dbReference>
<dbReference type="EMBL" id="JAVRHT010000022">
    <property type="protein sequence ID" value="MDT0632153.1"/>
    <property type="molecule type" value="Genomic_DNA"/>
</dbReference>
<keyword evidence="6" id="KW-0413">Isomerase</keyword>
<evidence type="ECO:0000256" key="6">
    <source>
        <dbReference type="ARBA" id="ARBA00023235"/>
    </source>
</evidence>
<evidence type="ECO:0000259" key="12">
    <source>
        <dbReference type="PROSITE" id="PS51198"/>
    </source>
</evidence>
<sequence>MARRFVLQPRAPAPPAALQIDYAEALDPQQHAAATAPGGATLIVAGAGTGKTRTLTYRVAYLVETGVKPEQIALLTFTRRAAREMIERAGALLDGRCERVRGGTFHAFCLETLRVHAEAIGYPRRFGVLDAADAADVVDLARTRMGLHTLPTRFPKKRTLLAMFSAATNRGIALDDVLTEDYPQYAGHLDLLLDLQRAYAETKRQTGVVDYDDLLALTLRLLTESDDARRAVAGRCRHVLVDEYQDVNALQADLVEQLQSAHGNLTAVGDDAQSIYGFRGADVGHILDFGKRYNGARVLKLEHNYRSTQPILDFANHVLAGAREKYDKRLFTDREGGDRPALVQAPDDDWESRFVAQVVLDKREGGVALDRQAVLFRSGWCSYALEAELTWRGVPFVKYGGLKLAEAAHVKDVVAHLRVAENPADAVAWNRVLRLVEGVGPQTAARLLDWISTATGGAADAGGPQTGGAAVHALRSADDIVPSPAVARNVARLVEALTPLRDGSPPRPGGDALAPEAQVERVLAYYRPVFERVYADDWPQREADLDAVAALAAQHRSRTALLESLALDPLDWSQEAAEGALKDEAPLVLSTIHSAKGLEFDTVFLLHALDGVLPSQYAVRDQDGEDEERRLLYVALTRAETELYCSYPLAQYRRGTGQFLTEPSRFLSGVPEALLEPWSLVEDAAPPEAADAPALPESPPPALPGRGG</sequence>
<dbReference type="InterPro" id="IPR000212">
    <property type="entry name" value="DNA_helicase_UvrD/REP"/>
</dbReference>
<dbReference type="InterPro" id="IPR014016">
    <property type="entry name" value="UvrD-like_ATP-bd"/>
</dbReference>
<evidence type="ECO:0000256" key="4">
    <source>
        <dbReference type="ARBA" id="ARBA00022806"/>
    </source>
</evidence>
<comment type="caution">
    <text evidence="14">The sequence shown here is derived from an EMBL/GenBank/DDBJ whole genome shotgun (WGS) entry which is preliminary data.</text>
</comment>
<organism evidence="14 15">
    <name type="scientific">Rubrivirga litoralis</name>
    <dbReference type="NCBI Taxonomy" id="3075598"/>
    <lineage>
        <taxon>Bacteria</taxon>
        <taxon>Pseudomonadati</taxon>
        <taxon>Rhodothermota</taxon>
        <taxon>Rhodothermia</taxon>
        <taxon>Rhodothermales</taxon>
        <taxon>Rubricoccaceae</taxon>
        <taxon>Rubrivirga</taxon>
    </lineage>
</organism>
<evidence type="ECO:0000256" key="5">
    <source>
        <dbReference type="ARBA" id="ARBA00022840"/>
    </source>
</evidence>
<dbReference type="PROSITE" id="PS51217">
    <property type="entry name" value="UVRD_HELICASE_CTER"/>
    <property type="match status" value="1"/>
</dbReference>
<evidence type="ECO:0000313" key="15">
    <source>
        <dbReference type="Proteomes" id="UP001267426"/>
    </source>
</evidence>
<dbReference type="CDD" id="cd17932">
    <property type="entry name" value="DEXQc_UvrD"/>
    <property type="match status" value="1"/>
</dbReference>
<reference evidence="14 15" key="1">
    <citation type="submission" date="2023-09" db="EMBL/GenBank/DDBJ databases">
        <authorList>
            <person name="Rey-Velasco X."/>
        </authorList>
    </citation>
    <scope>NUCLEOTIDE SEQUENCE [LARGE SCALE GENOMIC DNA]</scope>
    <source>
        <strain evidence="14 15">F394</strain>
    </source>
</reference>
<feature type="compositionally biased region" description="Low complexity" evidence="11">
    <location>
        <begin position="685"/>
        <end position="695"/>
    </location>
</feature>
<keyword evidence="2 10" id="KW-0547">Nucleotide-binding</keyword>
<dbReference type="EC" id="5.6.2.4" evidence="8"/>
<feature type="domain" description="UvrD-like helicase C-terminal" evidence="13">
    <location>
        <begin position="309"/>
        <end position="597"/>
    </location>
</feature>
<feature type="compositionally biased region" description="Pro residues" evidence="11">
    <location>
        <begin position="696"/>
        <end position="708"/>
    </location>
</feature>
<accession>A0ABU3BSA8</accession>
<name>A0ABU3BSA8_9BACT</name>
<evidence type="ECO:0000256" key="10">
    <source>
        <dbReference type="PROSITE-ProRule" id="PRU00560"/>
    </source>
</evidence>
<comment type="catalytic activity">
    <reaction evidence="9">
        <text>ATP + H2O = ADP + phosphate + H(+)</text>
        <dbReference type="Rhea" id="RHEA:13065"/>
        <dbReference type="ChEBI" id="CHEBI:15377"/>
        <dbReference type="ChEBI" id="CHEBI:15378"/>
        <dbReference type="ChEBI" id="CHEBI:30616"/>
        <dbReference type="ChEBI" id="CHEBI:43474"/>
        <dbReference type="ChEBI" id="CHEBI:456216"/>
        <dbReference type="EC" id="5.6.2.4"/>
    </reaction>
</comment>
<comment type="catalytic activity">
    <reaction evidence="7">
        <text>Couples ATP hydrolysis with the unwinding of duplex DNA by translocating in the 3'-5' direction.</text>
        <dbReference type="EC" id="5.6.2.4"/>
    </reaction>
</comment>
<evidence type="ECO:0000256" key="3">
    <source>
        <dbReference type="ARBA" id="ARBA00022801"/>
    </source>
</evidence>
<dbReference type="InterPro" id="IPR027417">
    <property type="entry name" value="P-loop_NTPase"/>
</dbReference>
<dbReference type="GO" id="GO:0004386">
    <property type="term" value="F:helicase activity"/>
    <property type="evidence" value="ECO:0007669"/>
    <property type="project" value="UniProtKB-KW"/>
</dbReference>
<feature type="binding site" evidence="10">
    <location>
        <begin position="45"/>
        <end position="52"/>
    </location>
    <ligand>
        <name>ATP</name>
        <dbReference type="ChEBI" id="CHEBI:30616"/>
    </ligand>
</feature>
<evidence type="ECO:0000256" key="1">
    <source>
        <dbReference type="ARBA" id="ARBA00009922"/>
    </source>
</evidence>
<dbReference type="GO" id="GO:0016787">
    <property type="term" value="F:hydrolase activity"/>
    <property type="evidence" value="ECO:0007669"/>
    <property type="project" value="UniProtKB-KW"/>
</dbReference>
<protein>
    <recommendedName>
        <fullName evidence="8">DNA 3'-5' helicase</fullName>
        <ecNumber evidence="8">5.6.2.4</ecNumber>
    </recommendedName>
</protein>
<dbReference type="InterPro" id="IPR013986">
    <property type="entry name" value="DExx_box_DNA_helicase_dom_sf"/>
</dbReference>
<dbReference type="RefSeq" id="WP_311663794.1">
    <property type="nucleotide sequence ID" value="NZ_JAVRHT010000022.1"/>
</dbReference>
<evidence type="ECO:0000256" key="9">
    <source>
        <dbReference type="ARBA" id="ARBA00048988"/>
    </source>
</evidence>
<dbReference type="Pfam" id="PF13361">
    <property type="entry name" value="UvrD_C"/>
    <property type="match status" value="2"/>
</dbReference>
<keyword evidence="3 10" id="KW-0378">Hydrolase</keyword>
<dbReference type="SUPFAM" id="SSF52540">
    <property type="entry name" value="P-loop containing nucleoside triphosphate hydrolases"/>
    <property type="match status" value="1"/>
</dbReference>
<evidence type="ECO:0000313" key="14">
    <source>
        <dbReference type="EMBL" id="MDT0632153.1"/>
    </source>
</evidence>
<dbReference type="PANTHER" id="PTHR11070">
    <property type="entry name" value="UVRD / RECB / PCRA DNA HELICASE FAMILY MEMBER"/>
    <property type="match status" value="1"/>
</dbReference>
<dbReference type="PANTHER" id="PTHR11070:SF3">
    <property type="entry name" value="DNA 3'-5' HELICASE"/>
    <property type="match status" value="1"/>
</dbReference>
<evidence type="ECO:0000256" key="11">
    <source>
        <dbReference type="SAM" id="MobiDB-lite"/>
    </source>
</evidence>